<dbReference type="Proteomes" id="UP000193498">
    <property type="component" value="Unassembled WGS sequence"/>
</dbReference>
<sequence length="176" mass="19065">MVKITSILSCAIFGAVSFISTSEALPAPASEAVQEVHLSQLSDVKSKLEGITNLASCSLDHRYKNGECTDWADARYYQLTCKHTTWMSDASSWTSNARSTGSWTVSSQPRVPSIIVIQPGHQGCGAAGHVGIVERINSDGSVYTSNWNFEFDGKGGLYTMSYGNFNTGNGVTFLWH</sequence>
<reference evidence="3 4" key="1">
    <citation type="submission" date="2016-07" db="EMBL/GenBank/DDBJ databases">
        <title>Pervasive Adenine N6-methylation of Active Genes in Fungi.</title>
        <authorList>
            <consortium name="DOE Joint Genome Institute"/>
            <person name="Mondo S.J."/>
            <person name="Dannebaum R.O."/>
            <person name="Kuo R.C."/>
            <person name="Labutti K."/>
            <person name="Haridas S."/>
            <person name="Kuo A."/>
            <person name="Salamov A."/>
            <person name="Ahrendt S.R."/>
            <person name="Lipzen A."/>
            <person name="Sullivan W."/>
            <person name="Andreopoulos W.B."/>
            <person name="Clum A."/>
            <person name="Lindquist E."/>
            <person name="Daum C."/>
            <person name="Ramamoorthy G.K."/>
            <person name="Gryganskyi A."/>
            <person name="Culley D."/>
            <person name="Magnuson J.K."/>
            <person name="James T.Y."/>
            <person name="O'Malley M.A."/>
            <person name="Stajich J.E."/>
            <person name="Spatafora J.W."/>
            <person name="Visel A."/>
            <person name="Grigoriev I.V."/>
        </authorList>
    </citation>
    <scope>NUCLEOTIDE SEQUENCE [LARGE SCALE GENOMIC DNA]</scope>
    <source>
        <strain evidence="3 4">CBS 931.73</strain>
    </source>
</reference>
<dbReference type="PROSITE" id="PS50911">
    <property type="entry name" value="CHAP"/>
    <property type="match status" value="1"/>
</dbReference>
<accession>A0A1Y1Y6R8</accession>
<keyword evidence="1" id="KW-0732">Signal</keyword>
<feature type="chain" id="PRO_5012553459" description="Peptidase C51 domain-containing protein" evidence="1">
    <location>
        <begin position="25"/>
        <end position="176"/>
    </location>
</feature>
<dbReference type="InParanoid" id="A0A1Y1Y6R8"/>
<dbReference type="InterPro" id="IPR007921">
    <property type="entry name" value="CHAP_dom"/>
</dbReference>
<dbReference type="Pfam" id="PF05257">
    <property type="entry name" value="CHAP"/>
    <property type="match status" value="1"/>
</dbReference>
<evidence type="ECO:0000256" key="1">
    <source>
        <dbReference type="SAM" id="SignalP"/>
    </source>
</evidence>
<name>A0A1Y1Y6R8_9FUNG</name>
<evidence type="ECO:0000313" key="3">
    <source>
        <dbReference type="EMBL" id="ORX93707.1"/>
    </source>
</evidence>
<dbReference type="AlphaFoldDB" id="A0A1Y1Y6R8"/>
<keyword evidence="4" id="KW-1185">Reference proteome</keyword>
<dbReference type="SUPFAM" id="SSF54001">
    <property type="entry name" value="Cysteine proteinases"/>
    <property type="match status" value="1"/>
</dbReference>
<evidence type="ECO:0000313" key="4">
    <source>
        <dbReference type="Proteomes" id="UP000193498"/>
    </source>
</evidence>
<comment type="caution">
    <text evidence="3">The sequence shown here is derived from an EMBL/GenBank/DDBJ whole genome shotgun (WGS) entry which is preliminary data.</text>
</comment>
<organism evidence="3 4">
    <name type="scientific">Basidiobolus meristosporus CBS 931.73</name>
    <dbReference type="NCBI Taxonomy" id="1314790"/>
    <lineage>
        <taxon>Eukaryota</taxon>
        <taxon>Fungi</taxon>
        <taxon>Fungi incertae sedis</taxon>
        <taxon>Zoopagomycota</taxon>
        <taxon>Entomophthoromycotina</taxon>
        <taxon>Basidiobolomycetes</taxon>
        <taxon>Basidiobolales</taxon>
        <taxon>Basidiobolaceae</taxon>
        <taxon>Basidiobolus</taxon>
    </lineage>
</organism>
<gene>
    <name evidence="3" type="ORF">K493DRAFT_302510</name>
</gene>
<feature type="domain" description="Peptidase C51" evidence="2">
    <location>
        <begin position="43"/>
        <end position="175"/>
    </location>
</feature>
<dbReference type="Gene3D" id="3.90.1720.10">
    <property type="entry name" value="endopeptidase domain like (from Nostoc punctiforme)"/>
    <property type="match status" value="1"/>
</dbReference>
<proteinExistence type="predicted"/>
<dbReference type="EMBL" id="MCFE01000226">
    <property type="protein sequence ID" value="ORX93707.1"/>
    <property type="molecule type" value="Genomic_DNA"/>
</dbReference>
<dbReference type="InterPro" id="IPR038765">
    <property type="entry name" value="Papain-like_cys_pep_sf"/>
</dbReference>
<feature type="signal peptide" evidence="1">
    <location>
        <begin position="1"/>
        <end position="24"/>
    </location>
</feature>
<evidence type="ECO:0000259" key="2">
    <source>
        <dbReference type="PROSITE" id="PS50911"/>
    </source>
</evidence>
<protein>
    <recommendedName>
        <fullName evidence="2">Peptidase C51 domain-containing protein</fullName>
    </recommendedName>
</protein>